<sequence>MEEPQVRHGASFRDLPYEVFGIIVNSLGDHPRSLKALRLVSTHHDDQIVHHLFRRVSLSMLKTSVHSFTSIAAHPHLARHVRVLLWQDLPSTDHLSMFEDEIREAGPQRDSRRLAELFRLREQVRDRVASACWMRDVDGALLWHRAYFTVSSEYFRSWFVPALASMPQLNKLVIEAMHRSTRIRGVVDPRDGKRPVTAEMLSDPNVPRAVRRVNRRSPQMGEAASMLTETIRQKLEEHVCEHSRLQAESRALASVWETNTEDSAVYNSFTYGTVQRDLWSNVTSLDLKIDRVDAATMRDVCGALSAARGLTRLGLISETRREASSTGFATAAAEDFLLYFSEADTTIHNLQYLRLEKLNFSTDQLVSFVWAHRATLIGLGICDCAVSHADIEVLRENRCPAFVHSTVQVRPWQSQSSYIYRWPLATAPGDQTARGCVAPLARSQPRPGGRPQHMYAGSSVSLFVEPYRFSAEAFRHRWMWARTEGDETVYYWPATGALSEPTSVWKLTHGASGETRYGSDPRVFWPDWDEDQAGDAAEPTPFCREFRKFVNRVRWTYRCHPPVKVPKGATRFDEAVQQELVRQQVW</sequence>
<dbReference type="STRING" id="196109.A0A136IQQ2"/>
<dbReference type="AlphaFoldDB" id="A0A136IQQ2"/>
<name>A0A136IQQ2_9PEZI</name>
<protein>
    <recommendedName>
        <fullName evidence="3">F-box domain-containing protein</fullName>
    </recommendedName>
</protein>
<dbReference type="EMBL" id="KQ964263">
    <property type="protein sequence ID" value="KXJ87261.1"/>
    <property type="molecule type" value="Genomic_DNA"/>
</dbReference>
<reference evidence="2" key="1">
    <citation type="submission" date="2016-02" db="EMBL/GenBank/DDBJ databases">
        <title>Draft genome sequence of Microdochium bolleyi, a fungal endophyte of beachgrass.</title>
        <authorList>
            <consortium name="DOE Joint Genome Institute"/>
            <person name="David A.S."/>
            <person name="May G."/>
            <person name="Haridas S."/>
            <person name="Lim J."/>
            <person name="Wang M."/>
            <person name="Labutti K."/>
            <person name="Lipzen A."/>
            <person name="Barry K."/>
            <person name="Grigoriev I.V."/>
        </authorList>
    </citation>
    <scope>NUCLEOTIDE SEQUENCE [LARGE SCALE GENOMIC DNA]</scope>
    <source>
        <strain evidence="2">J235TASD1</strain>
    </source>
</reference>
<evidence type="ECO:0000313" key="2">
    <source>
        <dbReference type="Proteomes" id="UP000070501"/>
    </source>
</evidence>
<accession>A0A136IQQ2</accession>
<dbReference type="InParanoid" id="A0A136IQQ2"/>
<evidence type="ECO:0008006" key="3">
    <source>
        <dbReference type="Google" id="ProtNLM"/>
    </source>
</evidence>
<dbReference type="Proteomes" id="UP000070501">
    <property type="component" value="Unassembled WGS sequence"/>
</dbReference>
<organism evidence="1 2">
    <name type="scientific">Microdochium bolleyi</name>
    <dbReference type="NCBI Taxonomy" id="196109"/>
    <lineage>
        <taxon>Eukaryota</taxon>
        <taxon>Fungi</taxon>
        <taxon>Dikarya</taxon>
        <taxon>Ascomycota</taxon>
        <taxon>Pezizomycotina</taxon>
        <taxon>Sordariomycetes</taxon>
        <taxon>Xylariomycetidae</taxon>
        <taxon>Xylariales</taxon>
        <taxon>Microdochiaceae</taxon>
        <taxon>Microdochium</taxon>
    </lineage>
</organism>
<evidence type="ECO:0000313" key="1">
    <source>
        <dbReference type="EMBL" id="KXJ87261.1"/>
    </source>
</evidence>
<gene>
    <name evidence="1" type="ORF">Micbo1qcDRAFT_236450</name>
</gene>
<dbReference type="OrthoDB" id="5427399at2759"/>
<keyword evidence="2" id="KW-1185">Reference proteome</keyword>
<proteinExistence type="predicted"/>